<accession>A0ABD0JNI1</accession>
<keyword evidence="3" id="KW-1185">Reference proteome</keyword>
<reference evidence="2 3" key="1">
    <citation type="journal article" date="2023" name="Sci. Data">
        <title>Genome assembly of the Korean intertidal mud-creeper Batillaria attramentaria.</title>
        <authorList>
            <person name="Patra A.K."/>
            <person name="Ho P.T."/>
            <person name="Jun S."/>
            <person name="Lee S.J."/>
            <person name="Kim Y."/>
            <person name="Won Y.J."/>
        </authorList>
    </citation>
    <scope>NUCLEOTIDE SEQUENCE [LARGE SCALE GENOMIC DNA]</scope>
    <source>
        <strain evidence="2">Wonlab-2016</strain>
    </source>
</reference>
<keyword evidence="1" id="KW-0812">Transmembrane</keyword>
<dbReference type="EMBL" id="JACVVK020000378">
    <property type="protein sequence ID" value="KAK7476343.1"/>
    <property type="molecule type" value="Genomic_DNA"/>
</dbReference>
<dbReference type="Proteomes" id="UP001519460">
    <property type="component" value="Unassembled WGS sequence"/>
</dbReference>
<dbReference type="AlphaFoldDB" id="A0ABD0JNI1"/>
<keyword evidence="1" id="KW-0472">Membrane</keyword>
<protein>
    <submittedName>
        <fullName evidence="2">Uncharacterized protein</fullName>
    </submittedName>
</protein>
<keyword evidence="1" id="KW-1133">Transmembrane helix</keyword>
<evidence type="ECO:0000256" key="1">
    <source>
        <dbReference type="SAM" id="Phobius"/>
    </source>
</evidence>
<name>A0ABD0JNI1_9CAEN</name>
<feature type="transmembrane region" description="Helical" evidence="1">
    <location>
        <begin position="42"/>
        <end position="63"/>
    </location>
</feature>
<sequence length="93" mass="9953">MTSFTTEDGWISSDVITTTTGSLSSEGSRSNQEADGIHYQDFFNATLGFLILSANGSTFAIVVKSSALKLKTKVSDIVENKGTRFLAGKDNQP</sequence>
<evidence type="ECO:0000313" key="3">
    <source>
        <dbReference type="Proteomes" id="UP001519460"/>
    </source>
</evidence>
<proteinExistence type="predicted"/>
<comment type="caution">
    <text evidence="2">The sequence shown here is derived from an EMBL/GenBank/DDBJ whole genome shotgun (WGS) entry which is preliminary data.</text>
</comment>
<evidence type="ECO:0000313" key="2">
    <source>
        <dbReference type="EMBL" id="KAK7476343.1"/>
    </source>
</evidence>
<gene>
    <name evidence="2" type="ORF">BaRGS_00032402</name>
</gene>
<organism evidence="2 3">
    <name type="scientific">Batillaria attramentaria</name>
    <dbReference type="NCBI Taxonomy" id="370345"/>
    <lineage>
        <taxon>Eukaryota</taxon>
        <taxon>Metazoa</taxon>
        <taxon>Spiralia</taxon>
        <taxon>Lophotrochozoa</taxon>
        <taxon>Mollusca</taxon>
        <taxon>Gastropoda</taxon>
        <taxon>Caenogastropoda</taxon>
        <taxon>Sorbeoconcha</taxon>
        <taxon>Cerithioidea</taxon>
        <taxon>Batillariidae</taxon>
        <taxon>Batillaria</taxon>
    </lineage>
</organism>